<sequence>MTGDNDHTTRCTIVPPHILERLALSGDAELAAAAREALIDLDARRLHRRAQATPESDRPRRPRLAAGSLEGGPVRLISDAQGGTRLPGTSVRGEGDPDTGDVAVTEAYDGLGDTWALYAEAFERNSLDARGLPLRASVHYGRDYDNAFWDGTQMVFGDGDGKIFGRFTASLDVIGHELAHGVTEHTAGLMYQGQPGALNESMSDVFGSLVKQRKLGHSADAADWLIGAELLIGELAGQALRSMIAPGTAYDNPLLGKDPQPGHMDDFVDTDEDHGGVHINSGIPNRAFALLATSLGGNAWEVPGRIWYAVLTGPGISADCDFVTFAGLTVDAAITTYGVDSPEALAVRSAWAQVGVLGPVDEGEDGSEPAGGEAGGSEPGPVADDDTPDPQPVPSRAVVQVRRSGGLAGLSKTRSISLEDLPAGQEQQWRSVLGGGTLQAIEARVKDGPSRAVPDGYCYGVICDLPPTDVEIPEQQLPDHLRELFEDTLADDGGPGKSS</sequence>
<comment type="function">
    <text evidence="7">Extracellular zinc metalloprotease.</text>
</comment>
<evidence type="ECO:0000256" key="1">
    <source>
        <dbReference type="ARBA" id="ARBA00009388"/>
    </source>
</evidence>
<dbReference type="SUPFAM" id="SSF55486">
    <property type="entry name" value="Metalloproteases ('zincins'), catalytic domain"/>
    <property type="match status" value="1"/>
</dbReference>
<feature type="region of interest" description="Disordered" evidence="8">
    <location>
        <begin position="358"/>
        <end position="394"/>
    </location>
</feature>
<dbReference type="Proteomes" id="UP001499938">
    <property type="component" value="Unassembled WGS sequence"/>
</dbReference>
<keyword evidence="5 7" id="KW-0862">Zinc</keyword>
<evidence type="ECO:0000256" key="7">
    <source>
        <dbReference type="RuleBase" id="RU366073"/>
    </source>
</evidence>
<dbReference type="InterPro" id="IPR001570">
    <property type="entry name" value="Peptidase_M4_C_domain"/>
</dbReference>
<keyword evidence="4 7" id="KW-0378">Hydrolase</keyword>
<dbReference type="Pfam" id="PF20242">
    <property type="entry name" value="Emfourin"/>
    <property type="match status" value="1"/>
</dbReference>
<evidence type="ECO:0000256" key="4">
    <source>
        <dbReference type="ARBA" id="ARBA00022801"/>
    </source>
</evidence>
<dbReference type="Pfam" id="PF02868">
    <property type="entry name" value="Peptidase_M4_C"/>
    <property type="match status" value="1"/>
</dbReference>
<keyword evidence="6 7" id="KW-0482">Metalloprotease</keyword>
<dbReference type="PANTHER" id="PTHR43579">
    <property type="match status" value="1"/>
</dbReference>
<dbReference type="InterPro" id="IPR013856">
    <property type="entry name" value="Peptidase_M4_domain"/>
</dbReference>
<dbReference type="Pfam" id="PF01447">
    <property type="entry name" value="Peptidase_M4"/>
    <property type="match status" value="1"/>
</dbReference>
<evidence type="ECO:0000259" key="9">
    <source>
        <dbReference type="Pfam" id="PF01447"/>
    </source>
</evidence>
<dbReference type="CDD" id="cd09597">
    <property type="entry name" value="M4_TLP"/>
    <property type="match status" value="1"/>
</dbReference>
<protein>
    <recommendedName>
        <fullName evidence="7">Neutral metalloproteinase</fullName>
        <ecNumber evidence="7">3.4.24.-</ecNumber>
    </recommendedName>
</protein>
<evidence type="ECO:0000313" key="11">
    <source>
        <dbReference type="EMBL" id="GAA1809780.1"/>
    </source>
</evidence>
<name>A0ABN2M575_9MICO</name>
<dbReference type="EMBL" id="BAAAPO010000063">
    <property type="protein sequence ID" value="GAA1809780.1"/>
    <property type="molecule type" value="Genomic_DNA"/>
</dbReference>
<keyword evidence="2 7" id="KW-0645">Protease</keyword>
<keyword evidence="12" id="KW-1185">Reference proteome</keyword>
<reference evidence="11 12" key="1">
    <citation type="journal article" date="2019" name="Int. J. Syst. Evol. Microbiol.">
        <title>The Global Catalogue of Microorganisms (GCM) 10K type strain sequencing project: providing services to taxonomists for standard genome sequencing and annotation.</title>
        <authorList>
            <consortium name="The Broad Institute Genomics Platform"/>
            <consortium name="The Broad Institute Genome Sequencing Center for Infectious Disease"/>
            <person name="Wu L."/>
            <person name="Ma J."/>
        </authorList>
    </citation>
    <scope>NUCLEOTIDE SEQUENCE [LARGE SCALE GENOMIC DNA]</scope>
    <source>
        <strain evidence="11 12">JCM 15592</strain>
    </source>
</reference>
<comment type="caution">
    <text evidence="11">The sequence shown here is derived from an EMBL/GenBank/DDBJ whole genome shotgun (WGS) entry which is preliminary data.</text>
</comment>
<dbReference type="Gene3D" id="3.10.170.10">
    <property type="match status" value="1"/>
</dbReference>
<evidence type="ECO:0000259" key="10">
    <source>
        <dbReference type="Pfam" id="PF02868"/>
    </source>
</evidence>
<proteinExistence type="inferred from homology"/>
<keyword evidence="3" id="KW-0479">Metal-binding</keyword>
<dbReference type="InterPro" id="IPR049457">
    <property type="entry name" value="Emfourin"/>
</dbReference>
<comment type="cofactor">
    <cofactor evidence="7">
        <name>Zn(2+)</name>
        <dbReference type="ChEBI" id="CHEBI:29105"/>
    </cofactor>
</comment>
<dbReference type="InterPro" id="IPR052759">
    <property type="entry name" value="Metalloprotease_M4"/>
</dbReference>
<gene>
    <name evidence="11" type="ORF">GCM10009811_36130</name>
</gene>
<feature type="domain" description="Peptidase M4" evidence="9">
    <location>
        <begin position="102"/>
        <end position="184"/>
    </location>
</feature>
<dbReference type="PRINTS" id="PR00730">
    <property type="entry name" value="THERMOLYSIN"/>
</dbReference>
<dbReference type="InterPro" id="IPR023612">
    <property type="entry name" value="Peptidase_M4"/>
</dbReference>
<evidence type="ECO:0000256" key="6">
    <source>
        <dbReference type="ARBA" id="ARBA00023049"/>
    </source>
</evidence>
<accession>A0ABN2M575</accession>
<comment type="subcellular location">
    <subcellularLocation>
        <location evidence="7">Secreted</location>
    </subcellularLocation>
</comment>
<organism evidence="11 12">
    <name type="scientific">Nostocoides veronense</name>
    <dbReference type="NCBI Taxonomy" id="330836"/>
    <lineage>
        <taxon>Bacteria</taxon>
        <taxon>Bacillati</taxon>
        <taxon>Actinomycetota</taxon>
        <taxon>Actinomycetes</taxon>
        <taxon>Micrococcales</taxon>
        <taxon>Intrasporangiaceae</taxon>
        <taxon>Nostocoides</taxon>
    </lineage>
</organism>
<dbReference type="PANTHER" id="PTHR43579:SF1">
    <property type="entry name" value="NEUTRAL METALLOPROTEINASE"/>
    <property type="match status" value="1"/>
</dbReference>
<feature type="region of interest" description="Disordered" evidence="8">
    <location>
        <begin position="49"/>
        <end position="99"/>
    </location>
</feature>
<dbReference type="InterPro" id="IPR027268">
    <property type="entry name" value="Peptidase_M4/M1_CTD_sf"/>
</dbReference>
<evidence type="ECO:0000256" key="2">
    <source>
        <dbReference type="ARBA" id="ARBA00022670"/>
    </source>
</evidence>
<feature type="domain" description="Peptidase M4 C-terminal" evidence="10">
    <location>
        <begin position="187"/>
        <end position="356"/>
    </location>
</feature>
<evidence type="ECO:0000256" key="8">
    <source>
        <dbReference type="SAM" id="MobiDB-lite"/>
    </source>
</evidence>
<evidence type="ECO:0000313" key="12">
    <source>
        <dbReference type="Proteomes" id="UP001499938"/>
    </source>
</evidence>
<comment type="similarity">
    <text evidence="1 7">Belongs to the peptidase M4 family.</text>
</comment>
<dbReference type="EC" id="3.4.24.-" evidence="7"/>
<dbReference type="Gene3D" id="1.10.390.10">
    <property type="entry name" value="Neutral Protease Domain 2"/>
    <property type="match status" value="1"/>
</dbReference>
<keyword evidence="7" id="KW-0964">Secreted</keyword>
<dbReference type="RefSeq" id="WP_344088983.1">
    <property type="nucleotide sequence ID" value="NZ_BAAAPO010000063.1"/>
</dbReference>
<evidence type="ECO:0000256" key="3">
    <source>
        <dbReference type="ARBA" id="ARBA00022723"/>
    </source>
</evidence>
<evidence type="ECO:0000256" key="5">
    <source>
        <dbReference type="ARBA" id="ARBA00022833"/>
    </source>
</evidence>